<proteinExistence type="predicted"/>
<evidence type="ECO:0000313" key="5">
    <source>
        <dbReference type="Proteomes" id="UP000005408"/>
    </source>
</evidence>
<keyword evidence="3" id="KW-0732">Signal</keyword>
<feature type="signal peptide" evidence="3">
    <location>
        <begin position="1"/>
        <end position="23"/>
    </location>
</feature>
<keyword evidence="2" id="KW-1133">Transmembrane helix</keyword>
<accession>A0A8W8K757</accession>
<feature type="chain" id="PRO_5036457120" description="MEGF10_11" evidence="3">
    <location>
        <begin position="24"/>
        <end position="291"/>
    </location>
</feature>
<dbReference type="AlphaFoldDB" id="A0A8W8K757"/>
<sequence>MGMYVCLVFCFLCVDIFIGIKFGDQGVCKGSITELKCCTDYIYSQSGDCKPCIGSFGDNCDGGPCPKGHYGHGCKEKCNCTEQQDCDRFIGCVNSKEKKYSNVYYVKGQASKRNQTDKTIGRIIPVILGVIFSVGSILVVAHFALKQKQYLLRKQISGLRSSQNNQNAIDEGSEESGEDYSQMTRASNNYNVLSFNRKFNVISSVNATEEEDFYDDTSSGVTCTSNNGTNNGQDSYVTLALTNNHVLPIIRDDIKEVQNECQTVDNKETCESGDTYVTLIPNHVSIATRKL</sequence>
<evidence type="ECO:0008006" key="6">
    <source>
        <dbReference type="Google" id="ProtNLM"/>
    </source>
</evidence>
<evidence type="ECO:0000256" key="3">
    <source>
        <dbReference type="SAM" id="SignalP"/>
    </source>
</evidence>
<evidence type="ECO:0000313" key="4">
    <source>
        <dbReference type="EnsemblMetazoa" id="G22706.3:cds"/>
    </source>
</evidence>
<dbReference type="EnsemblMetazoa" id="G22706.3">
    <property type="protein sequence ID" value="G22706.3:cds"/>
    <property type="gene ID" value="G22706"/>
</dbReference>
<dbReference type="Gene3D" id="2.170.300.10">
    <property type="entry name" value="Tie2 ligand-binding domain superfamily"/>
    <property type="match status" value="1"/>
</dbReference>
<feature type="transmembrane region" description="Helical" evidence="2">
    <location>
        <begin position="123"/>
        <end position="145"/>
    </location>
</feature>
<reference evidence="4" key="1">
    <citation type="submission" date="2022-08" db="UniProtKB">
        <authorList>
            <consortium name="EnsemblMetazoa"/>
        </authorList>
    </citation>
    <scope>IDENTIFICATION</scope>
    <source>
        <strain evidence="4">05x7-T-G4-1.051#20</strain>
    </source>
</reference>
<keyword evidence="2" id="KW-0812">Transmembrane</keyword>
<evidence type="ECO:0000256" key="1">
    <source>
        <dbReference type="SAM" id="MobiDB-lite"/>
    </source>
</evidence>
<keyword evidence="2" id="KW-0472">Membrane</keyword>
<feature type="region of interest" description="Disordered" evidence="1">
    <location>
        <begin position="162"/>
        <end position="181"/>
    </location>
</feature>
<dbReference type="Proteomes" id="UP000005408">
    <property type="component" value="Unassembled WGS sequence"/>
</dbReference>
<name>A0A8W8K757_MAGGI</name>
<evidence type="ECO:0000256" key="2">
    <source>
        <dbReference type="SAM" id="Phobius"/>
    </source>
</evidence>
<protein>
    <recommendedName>
        <fullName evidence="6">MEGF10_11</fullName>
    </recommendedName>
</protein>
<organism evidence="4 5">
    <name type="scientific">Magallana gigas</name>
    <name type="common">Pacific oyster</name>
    <name type="synonym">Crassostrea gigas</name>
    <dbReference type="NCBI Taxonomy" id="29159"/>
    <lineage>
        <taxon>Eukaryota</taxon>
        <taxon>Metazoa</taxon>
        <taxon>Spiralia</taxon>
        <taxon>Lophotrochozoa</taxon>
        <taxon>Mollusca</taxon>
        <taxon>Bivalvia</taxon>
        <taxon>Autobranchia</taxon>
        <taxon>Pteriomorphia</taxon>
        <taxon>Ostreida</taxon>
        <taxon>Ostreoidea</taxon>
        <taxon>Ostreidae</taxon>
        <taxon>Magallana</taxon>
    </lineage>
</organism>
<keyword evidence="5" id="KW-1185">Reference proteome</keyword>